<dbReference type="GO" id="GO:0015280">
    <property type="term" value="F:ligand-gated sodium channel activity"/>
    <property type="evidence" value="ECO:0007669"/>
    <property type="project" value="TreeGrafter"/>
</dbReference>
<dbReference type="Gene3D" id="1.10.287.820">
    <property type="entry name" value="Acid-sensing ion channel domain"/>
    <property type="match status" value="1"/>
</dbReference>
<dbReference type="Proteomes" id="UP000515135">
    <property type="component" value="Unplaced"/>
</dbReference>
<keyword evidence="5" id="KW-1133">Transmembrane helix</keyword>
<evidence type="ECO:0000256" key="11">
    <source>
        <dbReference type="ARBA" id="ARBA00023303"/>
    </source>
</evidence>
<proteinExistence type="inferred from homology"/>
<evidence type="ECO:0000313" key="15">
    <source>
        <dbReference type="RefSeq" id="XP_019614791.1"/>
    </source>
</evidence>
<evidence type="ECO:0000256" key="9">
    <source>
        <dbReference type="ARBA" id="ARBA00023180"/>
    </source>
</evidence>
<dbReference type="InterPro" id="IPR001873">
    <property type="entry name" value="ENaC"/>
</dbReference>
<dbReference type="PRINTS" id="PR01078">
    <property type="entry name" value="AMINACHANNEL"/>
</dbReference>
<evidence type="ECO:0000256" key="6">
    <source>
        <dbReference type="ARBA" id="ARBA00023053"/>
    </source>
</evidence>
<dbReference type="PROSITE" id="PS01206">
    <property type="entry name" value="ASC"/>
    <property type="match status" value="1"/>
</dbReference>
<keyword evidence="6" id="KW-0915">Sodium</keyword>
<gene>
    <name evidence="15" type="primary">LOC109462673</name>
</gene>
<evidence type="ECO:0000256" key="2">
    <source>
        <dbReference type="ARBA" id="ARBA00022448"/>
    </source>
</evidence>
<keyword evidence="11 12" id="KW-0407">Ion channel</keyword>
<keyword evidence="4 12" id="KW-0812">Transmembrane</keyword>
<accession>A0A6P4YCZ9</accession>
<dbReference type="FunFam" id="1.10.287.770:FF:000001">
    <property type="entry name" value="Acid-sensing ion channel subunit 1"/>
    <property type="match status" value="1"/>
</dbReference>
<evidence type="ECO:0000256" key="12">
    <source>
        <dbReference type="RuleBase" id="RU000679"/>
    </source>
</evidence>
<evidence type="ECO:0000256" key="1">
    <source>
        <dbReference type="ARBA" id="ARBA00004141"/>
    </source>
</evidence>
<evidence type="ECO:0000256" key="13">
    <source>
        <dbReference type="SAM" id="MobiDB-lite"/>
    </source>
</evidence>
<dbReference type="KEGG" id="bbel:109462673"/>
<dbReference type="PANTHER" id="PTHR11690:SF248">
    <property type="entry name" value="PICKPOCKET 17, ISOFORM A"/>
    <property type="match status" value="1"/>
</dbReference>
<dbReference type="InterPro" id="IPR020903">
    <property type="entry name" value="ENaC_CS"/>
</dbReference>
<name>A0A6P4YCZ9_BRABE</name>
<dbReference type="GeneID" id="109462673"/>
<keyword evidence="7 12" id="KW-0406">Ion transport</keyword>
<keyword evidence="14" id="KW-1185">Reference proteome</keyword>
<keyword evidence="8" id="KW-0472">Membrane</keyword>
<keyword evidence="9" id="KW-0325">Glycoprotein</keyword>
<evidence type="ECO:0000256" key="10">
    <source>
        <dbReference type="ARBA" id="ARBA00023201"/>
    </source>
</evidence>
<dbReference type="RefSeq" id="XP_019614791.1">
    <property type="nucleotide sequence ID" value="XM_019759232.1"/>
</dbReference>
<reference evidence="15" key="1">
    <citation type="submission" date="2025-08" db="UniProtKB">
        <authorList>
            <consortium name="RefSeq"/>
        </authorList>
    </citation>
    <scope>IDENTIFICATION</scope>
    <source>
        <tissue evidence="15">Gonad</tissue>
    </source>
</reference>
<dbReference type="OrthoDB" id="5874059at2759"/>
<comment type="subcellular location">
    <subcellularLocation>
        <location evidence="1">Membrane</location>
        <topology evidence="1">Multi-pass membrane protein</topology>
    </subcellularLocation>
</comment>
<keyword evidence="3 12" id="KW-0894">Sodium channel</keyword>
<dbReference type="GO" id="GO:0005886">
    <property type="term" value="C:plasma membrane"/>
    <property type="evidence" value="ECO:0007669"/>
    <property type="project" value="TreeGrafter"/>
</dbReference>
<dbReference type="AlphaFoldDB" id="A0A6P4YCZ9"/>
<evidence type="ECO:0000256" key="4">
    <source>
        <dbReference type="ARBA" id="ARBA00022692"/>
    </source>
</evidence>
<protein>
    <submittedName>
        <fullName evidence="15">Degenerin unc-8-like</fullName>
    </submittedName>
</protein>
<feature type="compositionally biased region" description="Low complexity" evidence="13">
    <location>
        <begin position="137"/>
        <end position="160"/>
    </location>
</feature>
<evidence type="ECO:0000256" key="3">
    <source>
        <dbReference type="ARBA" id="ARBA00022461"/>
    </source>
</evidence>
<keyword evidence="10 12" id="KW-0739">Sodium transport</keyword>
<evidence type="ECO:0000256" key="7">
    <source>
        <dbReference type="ARBA" id="ARBA00023065"/>
    </source>
</evidence>
<comment type="similarity">
    <text evidence="12">Belongs to the amiloride-sensitive sodium channel (TC 1.A.6) family.</text>
</comment>
<evidence type="ECO:0000313" key="14">
    <source>
        <dbReference type="Proteomes" id="UP000515135"/>
    </source>
</evidence>
<feature type="region of interest" description="Disordered" evidence="13">
    <location>
        <begin position="134"/>
        <end position="169"/>
    </location>
</feature>
<evidence type="ECO:0000256" key="8">
    <source>
        <dbReference type="ARBA" id="ARBA00023136"/>
    </source>
</evidence>
<dbReference type="Pfam" id="PF00858">
    <property type="entry name" value="ASC"/>
    <property type="match status" value="1"/>
</dbReference>
<dbReference type="Gene3D" id="2.60.470.10">
    <property type="entry name" value="Acid-sensing ion channels like domains"/>
    <property type="match status" value="1"/>
</dbReference>
<dbReference type="PANTHER" id="PTHR11690">
    <property type="entry name" value="AMILORIDE-SENSITIVE SODIUM CHANNEL-RELATED"/>
    <property type="match status" value="1"/>
</dbReference>
<organism evidence="14 15">
    <name type="scientific">Branchiostoma belcheri</name>
    <name type="common">Amphioxus</name>
    <dbReference type="NCBI Taxonomy" id="7741"/>
    <lineage>
        <taxon>Eukaryota</taxon>
        <taxon>Metazoa</taxon>
        <taxon>Chordata</taxon>
        <taxon>Cephalochordata</taxon>
        <taxon>Leptocardii</taxon>
        <taxon>Amphioxiformes</taxon>
        <taxon>Branchiostomatidae</taxon>
        <taxon>Branchiostoma</taxon>
    </lineage>
</organism>
<sequence>MDEKTGSILGTLRDYGENTSAHGIPRAVTTTSVPRRLFWTCLFLASFSYFCSQAYDLVNKYIDYPVTTDIKIQWSELEFPAVTVCNANPLRFSMLQRLGDEAGLGFQNAGFIPRQAQNAQSNINRGEMPIFNGRPNQQAQATTTPTTAVPTTTTEETTTPGYSSTADYEDYDYDYDDPHEDFRTVNTFVGLIANLNTSTRQAIGHQARDFIQECQFNGKACSPKNFSVFTDPTYGNCFTFNKASSNATPHSATSAGPLNGLSLILYIEQEEYIPSLTEKAGARVVVHSPSRWPFPEFEGFDAAPGFLTSAGLRLTSITRLGERYSECTDGEGYELLYPGTYTQTNCLVTCYQGHMVSECGCADPSQKVPDNTTICAVTSTNVACKERVTRQIATGVLSCACPASCSDKVYGKAIGLSEWPADSYLSKLLGKLGTKRAGRGPGAAVLADTDRFRRNLLKLNIYYEALNYEQISESPGYEVENLLGDLGGQLGLWVGMSLLSAMEVVEIFADLFAILCKKISSKEMKSSNKKVEVAPIHKKSVFELENPALTANGKT</sequence>
<keyword evidence="2 12" id="KW-0813">Transport</keyword>
<evidence type="ECO:0000256" key="5">
    <source>
        <dbReference type="ARBA" id="ARBA00022989"/>
    </source>
</evidence>